<feature type="domain" description="L,D-TPase catalytic" evidence="8">
    <location>
        <begin position="94"/>
        <end position="217"/>
    </location>
</feature>
<proteinExistence type="predicted"/>
<reference evidence="9 10" key="1">
    <citation type="submission" date="2022-08" db="EMBL/GenBank/DDBJ databases">
        <title>novel species in genus Aeromicrobium.</title>
        <authorList>
            <person name="Ye L."/>
        </authorList>
    </citation>
    <scope>NUCLEOTIDE SEQUENCE [LARGE SCALE GENOMIC DNA]</scope>
    <source>
        <strain evidence="10">zg-Y1379</strain>
    </source>
</reference>
<evidence type="ECO:0000256" key="1">
    <source>
        <dbReference type="ARBA" id="ARBA00004752"/>
    </source>
</evidence>
<dbReference type="PROSITE" id="PS52029">
    <property type="entry name" value="LD_TPASE"/>
    <property type="match status" value="1"/>
</dbReference>
<dbReference type="PANTHER" id="PTHR30582">
    <property type="entry name" value="L,D-TRANSPEPTIDASE"/>
    <property type="match status" value="1"/>
</dbReference>
<evidence type="ECO:0000313" key="9">
    <source>
        <dbReference type="EMBL" id="UUP12936.1"/>
    </source>
</evidence>
<feature type="active site" description="Nucleophile" evidence="6">
    <location>
        <position position="193"/>
    </location>
</feature>
<accession>A0ABY5M797</accession>
<dbReference type="CDD" id="cd16913">
    <property type="entry name" value="YkuD_like"/>
    <property type="match status" value="1"/>
</dbReference>
<organism evidence="9 10">
    <name type="scientific">Aeromicrobium wangtongii</name>
    <dbReference type="NCBI Taxonomy" id="2969247"/>
    <lineage>
        <taxon>Bacteria</taxon>
        <taxon>Bacillati</taxon>
        <taxon>Actinomycetota</taxon>
        <taxon>Actinomycetes</taxon>
        <taxon>Propionibacteriales</taxon>
        <taxon>Nocardioidaceae</taxon>
        <taxon>Aeromicrobium</taxon>
    </lineage>
</organism>
<dbReference type="EMBL" id="CP102173">
    <property type="protein sequence ID" value="UUP12936.1"/>
    <property type="molecule type" value="Genomic_DNA"/>
</dbReference>
<evidence type="ECO:0000256" key="6">
    <source>
        <dbReference type="PROSITE-ProRule" id="PRU01373"/>
    </source>
</evidence>
<sequence length="218" mass="22978">MSKHRAEHRTTRSRGGVNRVALALGVTIVAGATAVAVVPQLMSGAATAGTPATSTVATVLAEASPSWVQPPVVQAPPPVPQPDPAVPAGSGTGRRIVFDQSDQRVWLVRSDGTAERTYAVSGSRFDNLEPGSYTVQSKTRHATAFDASGTMEYFVRFATGFSEPIGFHSVPRDNSGKLEQTRAQLGTPLSAGCVRQWKPDAIALWDFAPVGTRVVVTP</sequence>
<keyword evidence="7" id="KW-1133">Transmembrane helix</keyword>
<evidence type="ECO:0000256" key="2">
    <source>
        <dbReference type="ARBA" id="ARBA00022679"/>
    </source>
</evidence>
<evidence type="ECO:0000256" key="7">
    <source>
        <dbReference type="SAM" id="Phobius"/>
    </source>
</evidence>
<protein>
    <submittedName>
        <fullName evidence="9">L,D-transpeptidase</fullName>
    </submittedName>
</protein>
<feature type="transmembrane region" description="Helical" evidence="7">
    <location>
        <begin position="20"/>
        <end position="42"/>
    </location>
</feature>
<keyword evidence="7" id="KW-0472">Membrane</keyword>
<name>A0ABY5M797_9ACTN</name>
<evidence type="ECO:0000256" key="5">
    <source>
        <dbReference type="ARBA" id="ARBA00023316"/>
    </source>
</evidence>
<keyword evidence="5 6" id="KW-0961">Cell wall biogenesis/degradation</keyword>
<evidence type="ECO:0000313" key="10">
    <source>
        <dbReference type="Proteomes" id="UP001316184"/>
    </source>
</evidence>
<keyword evidence="2" id="KW-0808">Transferase</keyword>
<keyword evidence="10" id="KW-1185">Reference proteome</keyword>
<dbReference type="SUPFAM" id="SSF141523">
    <property type="entry name" value="L,D-transpeptidase catalytic domain-like"/>
    <property type="match status" value="1"/>
</dbReference>
<dbReference type="InterPro" id="IPR050979">
    <property type="entry name" value="LD-transpeptidase"/>
</dbReference>
<keyword evidence="3 6" id="KW-0133">Cell shape</keyword>
<keyword evidence="7" id="KW-0812">Transmembrane</keyword>
<dbReference type="Proteomes" id="UP001316184">
    <property type="component" value="Chromosome"/>
</dbReference>
<evidence type="ECO:0000256" key="3">
    <source>
        <dbReference type="ARBA" id="ARBA00022960"/>
    </source>
</evidence>
<dbReference type="Pfam" id="PF03734">
    <property type="entry name" value="YkuD"/>
    <property type="match status" value="1"/>
</dbReference>
<evidence type="ECO:0000259" key="8">
    <source>
        <dbReference type="PROSITE" id="PS52029"/>
    </source>
</evidence>
<dbReference type="InterPro" id="IPR005490">
    <property type="entry name" value="LD_TPept_cat_dom"/>
</dbReference>
<feature type="active site" description="Proton donor/acceptor" evidence="6">
    <location>
        <position position="168"/>
    </location>
</feature>
<dbReference type="Gene3D" id="2.40.440.10">
    <property type="entry name" value="L,D-transpeptidase catalytic domain-like"/>
    <property type="match status" value="1"/>
</dbReference>
<dbReference type="InterPro" id="IPR038063">
    <property type="entry name" value="Transpep_catalytic_dom"/>
</dbReference>
<dbReference type="RefSeq" id="WP_232401524.1">
    <property type="nucleotide sequence ID" value="NZ_CP102173.1"/>
</dbReference>
<gene>
    <name evidence="9" type="ORF">NQV15_13885</name>
</gene>
<comment type="pathway">
    <text evidence="1 6">Cell wall biogenesis; peptidoglycan biosynthesis.</text>
</comment>
<keyword evidence="4 6" id="KW-0573">Peptidoglycan synthesis</keyword>
<dbReference type="PANTHER" id="PTHR30582:SF2">
    <property type="entry name" value="L,D-TRANSPEPTIDASE YCIB-RELATED"/>
    <property type="match status" value="1"/>
</dbReference>
<evidence type="ECO:0000256" key="4">
    <source>
        <dbReference type="ARBA" id="ARBA00022984"/>
    </source>
</evidence>